<accession>A0AA37HLH4</accession>
<dbReference type="Pfam" id="PF01381">
    <property type="entry name" value="HTH_3"/>
    <property type="match status" value="1"/>
</dbReference>
<evidence type="ECO:0000259" key="1">
    <source>
        <dbReference type="PROSITE" id="PS50943"/>
    </source>
</evidence>
<dbReference type="RefSeq" id="WP_238301705.1">
    <property type="nucleotide sequence ID" value="NZ_BPQM01000026.1"/>
</dbReference>
<dbReference type="EMBL" id="BPQM01000026">
    <property type="protein sequence ID" value="GJD77974.1"/>
    <property type="molecule type" value="Genomic_DNA"/>
</dbReference>
<dbReference type="SUPFAM" id="SSF47413">
    <property type="entry name" value="lambda repressor-like DNA-binding domains"/>
    <property type="match status" value="1"/>
</dbReference>
<evidence type="ECO:0000313" key="2">
    <source>
        <dbReference type="EMBL" id="GJD77974.1"/>
    </source>
</evidence>
<gene>
    <name evidence="2" type="ORF">NBEOAGPD_1186</name>
</gene>
<dbReference type="CDD" id="cd00093">
    <property type="entry name" value="HTH_XRE"/>
    <property type="match status" value="1"/>
</dbReference>
<dbReference type="SMART" id="SM00530">
    <property type="entry name" value="HTH_XRE"/>
    <property type="match status" value="1"/>
</dbReference>
<comment type="caution">
    <text evidence="2">The sequence shown here is derived from an EMBL/GenBank/DDBJ whole genome shotgun (WGS) entry which is preliminary data.</text>
</comment>
<reference evidence="2" key="1">
    <citation type="journal article" date="2016" name="Front. Microbiol.">
        <title>Genome Sequence of the Piezophilic, Mesophilic Sulfate-Reducing Bacterium Desulfovibrio indicus J2T.</title>
        <authorList>
            <person name="Cao J."/>
            <person name="Maignien L."/>
            <person name="Shao Z."/>
            <person name="Alain K."/>
            <person name="Jebbar M."/>
        </authorList>
    </citation>
    <scope>NUCLEOTIDE SEQUENCE</scope>
    <source>
        <strain evidence="2">NBRC 103626</strain>
    </source>
</reference>
<feature type="domain" description="HTH cro/C1-type" evidence="1">
    <location>
        <begin position="3"/>
        <end position="59"/>
    </location>
</feature>
<proteinExistence type="predicted"/>
<evidence type="ECO:0000313" key="3">
    <source>
        <dbReference type="Proteomes" id="UP001055108"/>
    </source>
</evidence>
<dbReference type="InterPro" id="IPR001387">
    <property type="entry name" value="Cro/C1-type_HTH"/>
</dbReference>
<name>A0AA37HLH4_9HYPH</name>
<protein>
    <recommendedName>
        <fullName evidence="1">HTH cro/C1-type domain-containing protein</fullName>
    </recommendedName>
</protein>
<dbReference type="Gene3D" id="1.10.260.40">
    <property type="entry name" value="lambda repressor-like DNA-binding domains"/>
    <property type="match status" value="1"/>
</dbReference>
<dbReference type="Proteomes" id="UP001055108">
    <property type="component" value="Unassembled WGS sequence"/>
</dbReference>
<keyword evidence="3" id="KW-1185">Reference proteome</keyword>
<organism evidence="2 3">
    <name type="scientific">Methylobacterium gregans</name>
    <dbReference type="NCBI Taxonomy" id="374424"/>
    <lineage>
        <taxon>Bacteria</taxon>
        <taxon>Pseudomonadati</taxon>
        <taxon>Pseudomonadota</taxon>
        <taxon>Alphaproteobacteria</taxon>
        <taxon>Hyphomicrobiales</taxon>
        <taxon>Methylobacteriaceae</taxon>
        <taxon>Methylobacterium</taxon>
    </lineage>
</organism>
<reference evidence="2" key="2">
    <citation type="submission" date="2021-08" db="EMBL/GenBank/DDBJ databases">
        <authorList>
            <person name="Tani A."/>
            <person name="Ola A."/>
            <person name="Ogura Y."/>
            <person name="Katsura K."/>
            <person name="Hayashi T."/>
        </authorList>
    </citation>
    <scope>NUCLEOTIDE SEQUENCE</scope>
    <source>
        <strain evidence="2">NBRC 103626</strain>
    </source>
</reference>
<dbReference type="PROSITE" id="PS50943">
    <property type="entry name" value="HTH_CROC1"/>
    <property type="match status" value="1"/>
</dbReference>
<dbReference type="AlphaFoldDB" id="A0AA37HLH4"/>
<dbReference type="GO" id="GO:0003677">
    <property type="term" value="F:DNA binding"/>
    <property type="evidence" value="ECO:0007669"/>
    <property type="project" value="InterPro"/>
</dbReference>
<sequence>MDLAAYLSERKIRPAAFAAEIGVPPSTITRILRGERDPRAGTIRKIVEGTGGEVTAAELIAAPLPANTDAADPQRAA</sequence>
<dbReference type="InterPro" id="IPR010982">
    <property type="entry name" value="Lambda_DNA-bd_dom_sf"/>
</dbReference>